<dbReference type="GO" id="GO:0016020">
    <property type="term" value="C:membrane"/>
    <property type="evidence" value="ECO:0007669"/>
    <property type="project" value="UniProtKB-SubCell"/>
</dbReference>
<keyword evidence="5" id="KW-0472">Membrane</keyword>
<evidence type="ECO:0000256" key="2">
    <source>
        <dbReference type="ARBA" id="ARBA00007262"/>
    </source>
</evidence>
<dbReference type="GO" id="GO:1990404">
    <property type="term" value="F:NAD+-protein mono-ADP-ribosyltransferase activity"/>
    <property type="evidence" value="ECO:0007669"/>
    <property type="project" value="TreeGrafter"/>
</dbReference>
<dbReference type="AlphaFoldDB" id="A0A9N8EJS3"/>
<organism evidence="8 9">
    <name type="scientific">Seminavis robusta</name>
    <dbReference type="NCBI Taxonomy" id="568900"/>
    <lineage>
        <taxon>Eukaryota</taxon>
        <taxon>Sar</taxon>
        <taxon>Stramenopiles</taxon>
        <taxon>Ochrophyta</taxon>
        <taxon>Bacillariophyta</taxon>
        <taxon>Bacillariophyceae</taxon>
        <taxon>Bacillariophycidae</taxon>
        <taxon>Naviculales</taxon>
        <taxon>Naviculaceae</taxon>
        <taxon>Seminavis</taxon>
    </lineage>
</organism>
<dbReference type="SUPFAM" id="SSF56399">
    <property type="entry name" value="ADP-ribosylation"/>
    <property type="match status" value="1"/>
</dbReference>
<name>A0A9N8EJS3_9STRA</name>
<dbReference type="Pfam" id="PF00644">
    <property type="entry name" value="PARP"/>
    <property type="match status" value="1"/>
</dbReference>
<gene>
    <name evidence="8" type="ORF">SEMRO_1071_G237900.1</name>
</gene>
<comment type="caution">
    <text evidence="8">The sequence shown here is derived from an EMBL/GenBank/DDBJ whole genome shotgun (WGS) entry which is preliminary data.</text>
</comment>
<dbReference type="Gene3D" id="3.90.228.10">
    <property type="match status" value="1"/>
</dbReference>
<dbReference type="EMBL" id="CAICTM010001069">
    <property type="protein sequence ID" value="CAB9520069.1"/>
    <property type="molecule type" value="Genomic_DNA"/>
</dbReference>
<proteinExistence type="inferred from homology"/>
<keyword evidence="6" id="KW-0808">Transferase</keyword>
<evidence type="ECO:0000256" key="1">
    <source>
        <dbReference type="ARBA" id="ARBA00004141"/>
    </source>
</evidence>
<comment type="similarity">
    <text evidence="2">Belongs to the IFI6/IFI27 family.</text>
</comment>
<evidence type="ECO:0000256" key="5">
    <source>
        <dbReference type="ARBA" id="ARBA00023136"/>
    </source>
</evidence>
<dbReference type="OrthoDB" id="10265646at2759"/>
<dbReference type="PROSITE" id="PS51059">
    <property type="entry name" value="PARP_CATALYTIC"/>
    <property type="match status" value="1"/>
</dbReference>
<evidence type="ECO:0000256" key="3">
    <source>
        <dbReference type="ARBA" id="ARBA00022692"/>
    </source>
</evidence>
<dbReference type="PANTHER" id="PTHR45740:SF2">
    <property type="entry name" value="POLY [ADP-RIBOSE] POLYMERASE"/>
    <property type="match status" value="1"/>
</dbReference>
<dbReference type="Pfam" id="PF06140">
    <property type="entry name" value="Ifi-6-16"/>
    <property type="match status" value="1"/>
</dbReference>
<evidence type="ECO:0000313" key="8">
    <source>
        <dbReference type="EMBL" id="CAB9520069.1"/>
    </source>
</evidence>
<keyword evidence="3" id="KW-0812">Transmembrane</keyword>
<keyword evidence="9" id="KW-1185">Reference proteome</keyword>
<dbReference type="EC" id="2.4.2.-" evidence="6"/>
<protein>
    <recommendedName>
        <fullName evidence="6">Poly [ADP-ribose] polymerase</fullName>
        <shortName evidence="6">PARP</shortName>
        <ecNumber evidence="6">2.4.2.-</ecNumber>
    </recommendedName>
</protein>
<keyword evidence="6" id="KW-0328">Glycosyltransferase</keyword>
<dbReference type="InterPro" id="IPR038213">
    <property type="entry name" value="IFI6/IFI27-like_sf"/>
</dbReference>
<feature type="domain" description="PARP catalytic" evidence="7">
    <location>
        <begin position="145"/>
        <end position="373"/>
    </location>
</feature>
<dbReference type="GO" id="GO:0003950">
    <property type="term" value="F:NAD+ poly-ADP-ribosyltransferase activity"/>
    <property type="evidence" value="ECO:0007669"/>
    <property type="project" value="UniProtKB-UniRule"/>
</dbReference>
<comment type="subcellular location">
    <subcellularLocation>
        <location evidence="1">Membrane</location>
        <topology evidence="1">Multi-pass membrane protein</topology>
    </subcellularLocation>
</comment>
<accession>A0A9N8EJS3</accession>
<dbReference type="Gene3D" id="6.10.110.10">
    <property type="match status" value="1"/>
</dbReference>
<dbReference type="InterPro" id="IPR051712">
    <property type="entry name" value="ARTD-AVP"/>
</dbReference>
<dbReference type="Proteomes" id="UP001153069">
    <property type="component" value="Unassembled WGS sequence"/>
</dbReference>
<evidence type="ECO:0000259" key="7">
    <source>
        <dbReference type="PROSITE" id="PS51059"/>
    </source>
</evidence>
<evidence type="ECO:0000256" key="6">
    <source>
        <dbReference type="RuleBase" id="RU362114"/>
    </source>
</evidence>
<keyword evidence="6" id="KW-0520">NAD</keyword>
<dbReference type="InterPro" id="IPR012317">
    <property type="entry name" value="Poly(ADP-ribose)pol_cat_dom"/>
</dbReference>
<evidence type="ECO:0000256" key="4">
    <source>
        <dbReference type="ARBA" id="ARBA00022989"/>
    </source>
</evidence>
<keyword evidence="4" id="KW-1133">Transmembrane helix</keyword>
<evidence type="ECO:0000313" key="9">
    <source>
        <dbReference type="Proteomes" id="UP001153069"/>
    </source>
</evidence>
<dbReference type="PANTHER" id="PTHR45740">
    <property type="entry name" value="POLY [ADP-RIBOSE] POLYMERASE"/>
    <property type="match status" value="1"/>
</dbReference>
<dbReference type="GO" id="GO:0005634">
    <property type="term" value="C:nucleus"/>
    <property type="evidence" value="ECO:0007669"/>
    <property type="project" value="TreeGrafter"/>
</dbReference>
<dbReference type="InterPro" id="IPR009311">
    <property type="entry name" value="IFI6/IFI27-like"/>
</dbReference>
<sequence length="373" mass="41721">MVAQIPVCHSDRNTIVLLHARTLALTEVSCERLQSRGVDLAQHLGYRPNGIVKGSEAARAMSAEAKRSDGRIRSVEDGGVVASLQSIGAFEDIKPLANKNVAKALRKLGMLRDDEYLIENGSSQGEPLLIIELPSYFRASVGDEPTLQDDYKVGGYNYFMAETMLNESTLAFCKQNPSGCPNFNNFTTFKVRKLQRLENVDVFEQYKRHETMVARKMKSRGLASNETNSLPNWLKKLSQKNGLSSEANGVYLLHGTKSTNLDLIVEHGLKTKFSLDRGLSYGKGLYFTDNACKASQFTARDGVILVCRVVLGRQEILPRTCPRKLFPDFGYDSAMAKRNHTDAPHAHKQLHNEYIIYDDCSCYPEFAIHFDLS</sequence>
<reference evidence="8" key="1">
    <citation type="submission" date="2020-06" db="EMBL/GenBank/DDBJ databases">
        <authorList>
            <consortium name="Plant Systems Biology data submission"/>
        </authorList>
    </citation>
    <scope>NUCLEOTIDE SEQUENCE</scope>
    <source>
        <strain evidence="8">D6</strain>
    </source>
</reference>